<proteinExistence type="predicted"/>
<dbReference type="Proteomes" id="UP000321408">
    <property type="component" value="Chromosome"/>
</dbReference>
<reference evidence="1 2" key="1">
    <citation type="journal article" date="2020" name="Nature">
        <title>Isolation of an archaeon at the prokaryote-eukaryote interface.</title>
        <authorList>
            <person name="Imachi H."/>
            <person name="Nobu M.K."/>
            <person name="Nakahara N."/>
            <person name="Morono Y."/>
            <person name="Ogawara M."/>
            <person name="Takaki Y."/>
            <person name="Takano Y."/>
            <person name="Uematsu K."/>
            <person name="Ikuta T."/>
            <person name="Ito M."/>
            <person name="Matsui Y."/>
            <person name="Miyazaki M."/>
            <person name="Murata K."/>
            <person name="Saito Y."/>
            <person name="Sakai S."/>
            <person name="Song C."/>
            <person name="Tasumi E."/>
            <person name="Yamanaka Y."/>
            <person name="Yamaguchi T."/>
            <person name="Kamagata Y."/>
            <person name="Tamaki H."/>
            <person name="Takai K."/>
        </authorList>
    </citation>
    <scope>NUCLEOTIDE SEQUENCE [LARGE SCALE GENOMIC DNA]</scope>
    <source>
        <strain evidence="1 2">MK-D1</strain>
    </source>
</reference>
<evidence type="ECO:0000313" key="2">
    <source>
        <dbReference type="Proteomes" id="UP000321408"/>
    </source>
</evidence>
<protein>
    <submittedName>
        <fullName evidence="1">Type II toxin-antitoxin system CcdA family antitoxin</fullName>
    </submittedName>
</protein>
<reference evidence="1 2" key="2">
    <citation type="journal article" date="2024" name="Int. J. Syst. Evol. Microbiol.">
        <title>Promethearchaeum syntrophicum gen. nov., sp. nov., an anaerobic, obligately syntrophic archaeon, the first isolate of the lineage 'Asgard' archaea, and proposal of the new archaeal phylum Promethearchaeota phyl. nov. and kingdom Promethearchaeati regn. nov.</title>
        <authorList>
            <person name="Imachi H."/>
            <person name="Nobu M.K."/>
            <person name="Kato S."/>
            <person name="Takaki Y."/>
            <person name="Miyazaki M."/>
            <person name="Miyata M."/>
            <person name="Ogawara M."/>
            <person name="Saito Y."/>
            <person name="Sakai S."/>
            <person name="Tahara Y.O."/>
            <person name="Takano Y."/>
            <person name="Tasumi E."/>
            <person name="Uematsu K."/>
            <person name="Yoshimura T."/>
            <person name="Itoh T."/>
            <person name="Ohkuma M."/>
            <person name="Takai K."/>
        </authorList>
    </citation>
    <scope>NUCLEOTIDE SEQUENCE [LARGE SCALE GENOMIC DNA]</scope>
    <source>
        <strain evidence="1 2">MK-D1</strain>
    </source>
</reference>
<name>A0AC61ZU12_9ARCH</name>
<organism evidence="1 2">
    <name type="scientific">Promethearchaeum syntrophicum</name>
    <dbReference type="NCBI Taxonomy" id="2594042"/>
    <lineage>
        <taxon>Archaea</taxon>
        <taxon>Promethearchaeati</taxon>
        <taxon>Promethearchaeota</taxon>
        <taxon>Promethearchaeia</taxon>
        <taxon>Promethearchaeales</taxon>
        <taxon>Promethearchaeaceae</taxon>
        <taxon>Promethearchaeum</taxon>
    </lineage>
</organism>
<sequence>MSNENKTQTTVYIDTELYEKLKKGPYNVSKLCNSLLEKYLDSSEQLLIVK</sequence>
<accession>A0AC61ZU12</accession>
<evidence type="ECO:0000313" key="1">
    <source>
        <dbReference type="EMBL" id="XDF89302.1"/>
    </source>
</evidence>
<keyword evidence="2" id="KW-1185">Reference proteome</keyword>
<gene>
    <name evidence="1" type="ORF">DSAG12_04365</name>
</gene>
<dbReference type="EMBL" id="CP042905">
    <property type="protein sequence ID" value="XDF89302.1"/>
    <property type="molecule type" value="Genomic_DNA"/>
</dbReference>